<keyword evidence="15" id="KW-0966">Cell projection</keyword>
<feature type="domain" description="Dynein heavy chain 3 AAA+ lid" evidence="24">
    <location>
        <begin position="2431"/>
        <end position="2507"/>
    </location>
</feature>
<comment type="similarity">
    <text evidence="3">Belongs to the dynein heavy chain family.</text>
</comment>
<dbReference type="InterPro" id="IPR043157">
    <property type="entry name" value="Dynein_AAA1S"/>
</dbReference>
<keyword evidence="7" id="KW-0547">Nucleotide-binding</keyword>
<evidence type="ECO:0000259" key="19">
    <source>
        <dbReference type="Pfam" id="PF12774"/>
    </source>
</evidence>
<proteinExistence type="inferred from homology"/>
<evidence type="ECO:0000259" key="17">
    <source>
        <dbReference type="Pfam" id="PF03028"/>
    </source>
</evidence>
<dbReference type="Pfam" id="PF17857">
    <property type="entry name" value="AAA_lid_1"/>
    <property type="match status" value="1"/>
</dbReference>
<keyword evidence="12" id="KW-0969">Cilium</keyword>
<name>A0A7S4E4T5_9STRA</name>
<dbReference type="GO" id="GO:0007018">
    <property type="term" value="P:microtubule-based movement"/>
    <property type="evidence" value="ECO:0007669"/>
    <property type="project" value="InterPro"/>
</dbReference>
<protein>
    <submittedName>
        <fullName evidence="27">Uncharacterized protein</fullName>
    </submittedName>
</protein>
<sequence length="4329" mass="488021">MPTQETLMQERPLPQWLLNLEAKKRARRAKDVKRKKIAAAKTVAEKDYLDANNRKMGWKTFAQLEDEAAERQRKADAREPESPRAFPFELLQTDVYDDSAVARYAYMHGTHRQFKEPDENDPDLGWDGVTGAGPPPLPPDLLDKEVEEMKQPDLFLRLDESKLPIETFDSAEYEELDKSPEEWMATAKKGKNPKDEPFVPGFAAYFVMNAKGASGGTWRWRKAKIVSYDAELRQFKVKMGQKERMAHRLNIRFAEEDEKAWNDRRNSAHAMRENVKRNLRLDYFVSEQPASTVRAIAQTTLRGVHARVNDGLVSMPFPQPGTPMGQLLRTLTADVIQAYARAMKKTIIRRKYINEPGFKRDFDRLKLPQDTVAPLPPAPELGKVQIPSHSYEDNRAIIAARHLSAHKSVLDSFVWLSTTWEKILQSRFMLLPDDGAALDRIKERKRVWKNPLQEAVEEDIDESISPLVNGGDTRPGALPFTLPCVLEDFATAQAEHCQKLGDKLTSEWRRAFVEQVVDNVQDTFDFYQSDEERYEGGDLKKLLRHFELRQKQQLRDILSLSVSDWVSFVERFCEKGAATEGRSTPPLFQASLNIAFDVQDAMNSSGRMSRFGVPKVKLSPTPEDLEVALLARIMEPVDIVRTLRTCDSDLMSLIKLPERTLLNVKRDDELCNDIDNTIDTASDDVKYLLEQALEAPLALCEQYNDYAWVAAADPTLHVKQFAKNVGKEAQKALDAAHDLPDEKEEEREAKELAIHEATINLEKSIDQAWVSEVKKFHDAAESIESLSEDVELFSLLNVDCTEIKQQLASKARDVRNALLTYILDTTREENESTIERYEEILAKLVQKPANEEELAALKQFIADTRLEVQETLVRGDKMFSRLESFHKYGIELSKDDVHLAWSTMEYPKRVHDASSEAESRIEFDKIKMIDKLALEKNEFEMNLAEFIRRVQQAKGFDDYEKEAEYVEIVNGIQDSILEAKAKGKAFNDREQVFGFPPTEFLELDVAEEELAPYWDLWNMISDYHANEHEYKHGNFMELDAPKIKKEVDTWWKGSYKLKAALEEDCPEAAECAQALRDETALFKKNLPIIEALANPALKDRHWVRLSDKLGTTIVPYDENTGTELTLQFLLDLNIQDRIDEVQEITVSADKEYKLEKNLEAMKQEWAEIEFDVKAYKETGTSIVGGIDEIIALLDDHIVKTQTMCGSMYIKAIEGEARGWESQLKYAQNLVDEWIAMQRVWMYLEPIFGSEDIMRQLPTEARRFNDVDKLWRSTMKATEEDPVFISQAEPSKQLVKKMQDANEKLDKIQKGLSDYLEMKRLYFPRFFFLADEQMLEILSQSKEPRAVQPHLGKCFEGLNTIKFEKDLKITQMISPEGERVDLTTPIDPESGPNKGNVEKWLLELEGLQWVSVRRQVELALQDYPKQKRIDWCIKWPAQAILAVSQIFWTQKTEEAIDAGGHQGLDKYVLDLNQGLTDIVMLVRGQLSKLQRKTLSALVVMDIHSRDTNVTMVTGLIEKCSDFQWQSQMRYYWGPAWKDGQAVKKGEGTVVARIVNARCLYGYEYLGNSMRLVVTPLTDRCYRTMISAIDLLYGGAPEGPAGTGKTETVKDLSKAISIQCVVFNCSDQLDYKAMAKFFKGLAGCGSWCCFDEFNRISVEVLSVVAQQILTINKGKAAGVDKFTFEGTFMKLNTNANPFITMNPGYAGRAELPDNLKALFRPCAMMVPDYALIGEIRLYSFGFEAARINAQKLVRTLQLCSEQCSSQKHYDYGMRAVNSILVACGNLRLKVGDDPLWDEAKVVLRSVMDVNLPKFTVEDVPLFLGITSDLFPGVELPQADHGALIPTIDEMCWSGVKVAPGREPKLEPKSTFTLKIVQLYEMVLVRHGVMIVGQTCSGKTSSVHCLADAMTTCAERGEPFEKVVIHTMNPKSINAGQLYGNFDDNTHEWSDGVLAVIFRNCAMDTGKDRQWVMFDGPVDAVWIENMNTVLDDNKKLCLMSGEIIKMTDRMTMMFEAEDLEEASPATVSRVGMIFCEATNVGWEPFLQVWCEALEEPWKEHSKLVTELYGWLFPPLTYFVDKFCKTPCPVTLHEQMRNSLKLLSCFMRECEESKTIGTDVPRTVEGLFLMAVTWSVGAAVDKEGREKFDAFLRLLLSGDAAEIDNSDEYKDFKSKTPDYEDGGLEKRQSQLAPDASSGIHDFRFHGKTGSWASWVEPGAKFVIPKEAQFNSIVVPTVDTIRHEWLIEQLLYGGANVLCVGDTGTGKSVGVKNHPLMSGDNEEFTNIMLNFSAQTSANQTQDIIDSKLDKRRKGVLGPPLGKKCVVFVDDLNMPAKEEYGAQPPIEILRQWMDHAGWYNREENSYVQLVDIQFVAAMGPPGGGRTFITQRYVRHYNLLNFVPFNNESLTRVFSTIMDWALGKGYANPVKQLSGSVVEATINIYDTIAAGLLPTPMKSHYTFNLRDMAKVFQGITQGSPKEINAKDVFVSLWCHEAMRVFHDRLINDHDRDWFVAELSKGCSDAFGLDFEKKVCVKGLPLMFGSYLDYQQMPEKRMYKKVLLEEDLQESMDYFLKDYNQNSGSRMALVLFLNAMEHVSRIARIISQPYGNALLMGVGGSGRKSLTTLAVYVCDFKFCQIAVGKSYGRNEWGEDLKRILTAAGAEDGEGVPTVFLFDDTQIVYESFLEDVNLLLNTGEVPNLFVQEDLSVINDLLGPAANAAGVNTGIMAEMYKYFISRCRANLHVVITMSPIGDAFRRRLRMFPALVNCCTLDWFTAWPEQALRSVASYFLGDVDIEEDVKAGVVDVCVDMQERVSGMAVKYVAEMQRHYYVTPTSYLELINTFKKLLGAQRNDVMERKLRYDNGLEKILSTEAQVDGMQTELVALQPKLKQATIETDALLDKIAVDTKDANEVEAVVSKERALCNQQAAEASKIAADCQADLDKAMPALQGAIKALDSLSKGDIVEVKAMKKPPDAVKLVMEAVCLMMGVKPDKIKDPNGGTKKIDDYWGPAQKQLLGDARFLQNLKDYDKDNMDEKMVVKVNGYTQMEMFSVDVVKKASIAAAGLCKWVTAMMIYDAVAKNVGPKKEALKAAETSLKEASEALAGKEAALKAVQDKLAALQEGLDAANKKKGDLQASVTKCATQLKRAEELIKGLGGEKSRWSALSQELAGLYVNVTGDILLSSGVIAYLGAFVVSYREDALVAWKEQLSEKQIPSTDGFTLRSTLGEEVAIREWVINKLPNDEFSVENAIMLERSNRWPLMIDPQGQANKWIKKTYGETLKVVKLNQATFARTIENAIPFGTPVLIENVGEVLDPVLEPVLLKQVVVRGGAKTLKFGDGEIEYDDAFLLFITSKMRNPHYPPELCVKVNLLNFMATAEGLEDQMLGLAVACEEAALEQQREALVLEDAENKRALKEIEDKILYLLKNSEGNILDDEVLIETLKDSKIKSVKIEKKQKIAAKTFAIIAKTRIGYKPLAFHGSRLFFCIADLSVIDPMYQYSMEWYQALFVDAMEKAEAAPNLEQRLENLKNTFTYILYLNVCRSLFEKDKLLFSFLLTVKIMSGQGKLDAAHLRFLLAGNTAMDRERELPSTDWLTDKCWGDILAIGHLPAFDGFVDTFVGQLDAWKGVYDSKQPMADIQALVGPPAGRNEDGVKTGPNDRGYTAFQHLCLLRAVRPDAVVPEVQAFVKDEMGARFIEVPQFDLGACYDDSKCFTPLLFVLTPGADPMSALFALAEEKGFGGKKLHAISLGQGQGDIAYAAINEAQDKGTWVCLQNCHLCISWMPTLERLCEELSPDRISESFRLWLTSEPSPHFPAFILQNGIKMTIEPPKGVRANLIGSYTKVVTEEFIEGIERSGEFKKLLFGLCFFHALVRERRKYGPLGWNMKYVFSGTDLKISMDQLRIFFENLESDADVPYAALRYLTGECNYGGRVTDDKDRRCLANMLTDFYDVIIQPDEYRFSPSGTYYAPPEGPLGSYAEYVNSLPYTEGPELFGLHDNANITCALGETNLLLNTVLSLQPRSGGGGGMSWDDQLAEVSADIEGRLPPAYDIELALIQFPVRYDEAMNTVLTQELQRFNNLTDLIKGMLKEVQRAIKGLVVMSGELETMGNSMVTGKVPGAWAKAAYPSRKPLGSWVLDLIARLKFLQDWFDALVPPNIFWISGFYFIQAFITGTLQNYARKYQLPIDTVAFDFAILRPDEERKATAEKIPDGSVCHGLFFEGARWDVEKHVIAESRPRELYTTCPMFHMQPKVKGDIEEVIGRPELYTGAIRGTAHKYQVPVYRESARAGVLSTTGHSTNFVMFIRVPMAKEHTQQHWIKRGVAMLSQLDD</sequence>
<dbReference type="FunFam" id="3.40.50.300:FF:002141">
    <property type="entry name" value="Dynein heavy chain"/>
    <property type="match status" value="1"/>
</dbReference>
<dbReference type="FunFam" id="1.10.8.710:FF:000001">
    <property type="entry name" value="Dynein axonemal heavy chain 2"/>
    <property type="match status" value="1"/>
</dbReference>
<dbReference type="FunFam" id="3.20.180.20:FF:000003">
    <property type="entry name" value="Dynein heavy chain 12, axonemal"/>
    <property type="match status" value="1"/>
</dbReference>
<dbReference type="FunFam" id="3.10.490.20:FF:000005">
    <property type="entry name" value="Dynein axonemal heavy chain 6"/>
    <property type="match status" value="1"/>
</dbReference>
<dbReference type="InterPro" id="IPR041228">
    <property type="entry name" value="Dynein_C"/>
</dbReference>
<dbReference type="GO" id="GO:0008569">
    <property type="term" value="F:minus-end-directed microtubule motor activity"/>
    <property type="evidence" value="ECO:0007669"/>
    <property type="project" value="InterPro"/>
</dbReference>
<dbReference type="Pfam" id="PF18199">
    <property type="entry name" value="Dynein_C"/>
    <property type="match status" value="1"/>
</dbReference>
<evidence type="ECO:0000259" key="21">
    <source>
        <dbReference type="Pfam" id="PF12780"/>
    </source>
</evidence>
<evidence type="ECO:0000256" key="16">
    <source>
        <dbReference type="SAM" id="Coils"/>
    </source>
</evidence>
<dbReference type="Pfam" id="PF12774">
    <property type="entry name" value="AAA_6"/>
    <property type="match status" value="1"/>
</dbReference>
<dbReference type="Pfam" id="PF17852">
    <property type="entry name" value="Dynein_AAA_lid"/>
    <property type="match status" value="1"/>
</dbReference>
<dbReference type="FunFam" id="1.20.920.20:FF:000006">
    <property type="entry name" value="Dynein, axonemal, heavy chain 6"/>
    <property type="match status" value="1"/>
</dbReference>
<dbReference type="Pfam" id="PF12777">
    <property type="entry name" value="MT"/>
    <property type="match status" value="1"/>
</dbReference>
<keyword evidence="5" id="KW-0493">Microtubule</keyword>
<dbReference type="InterPro" id="IPR043160">
    <property type="entry name" value="Dynein_C_barrel"/>
</dbReference>
<dbReference type="InterPro" id="IPR042228">
    <property type="entry name" value="Dynein_linker_3"/>
</dbReference>
<dbReference type="FunFam" id="3.40.50.300:FF:000362">
    <property type="entry name" value="Dynein, axonemal, heavy chain 6"/>
    <property type="match status" value="1"/>
</dbReference>
<feature type="coiled-coil region" evidence="16">
    <location>
        <begin position="3085"/>
        <end position="3133"/>
    </location>
</feature>
<evidence type="ECO:0000256" key="14">
    <source>
        <dbReference type="ARBA" id="ARBA00023212"/>
    </source>
</evidence>
<dbReference type="Gene3D" id="1.20.920.30">
    <property type="match status" value="1"/>
</dbReference>
<keyword evidence="11 16" id="KW-0175">Coiled coil</keyword>
<evidence type="ECO:0000256" key="3">
    <source>
        <dbReference type="ARBA" id="ARBA00008887"/>
    </source>
</evidence>
<feature type="domain" description="Dynein heavy chain linker" evidence="18">
    <location>
        <begin position="1004"/>
        <end position="1415"/>
    </location>
</feature>
<dbReference type="FunFam" id="3.40.50.300:FF:000044">
    <property type="entry name" value="Dynein heavy chain 5, axonemal"/>
    <property type="match status" value="1"/>
</dbReference>
<dbReference type="Gene3D" id="3.10.490.20">
    <property type="match status" value="1"/>
</dbReference>
<dbReference type="Gene3D" id="6.10.140.1060">
    <property type="match status" value="1"/>
</dbReference>
<dbReference type="Gene3D" id="3.40.50.300">
    <property type="entry name" value="P-loop containing nucleotide triphosphate hydrolases"/>
    <property type="match status" value="5"/>
</dbReference>
<dbReference type="FunFam" id="1.20.140.100:FF:000004">
    <property type="entry name" value="Dynein axonemal heavy chain 6"/>
    <property type="match status" value="1"/>
</dbReference>
<dbReference type="InterPro" id="IPR041658">
    <property type="entry name" value="AAA_lid_11"/>
</dbReference>
<evidence type="ECO:0000259" key="26">
    <source>
        <dbReference type="Pfam" id="PF18199"/>
    </source>
</evidence>
<evidence type="ECO:0000313" key="28">
    <source>
        <dbReference type="EMBL" id="CAH0368390.1"/>
    </source>
</evidence>
<keyword evidence="6" id="KW-0677">Repeat</keyword>
<evidence type="ECO:0000259" key="18">
    <source>
        <dbReference type="Pfam" id="PF08393"/>
    </source>
</evidence>
<evidence type="ECO:0000256" key="6">
    <source>
        <dbReference type="ARBA" id="ARBA00022737"/>
    </source>
</evidence>
<dbReference type="FunFam" id="1.20.1270.280:FF:000001">
    <property type="entry name" value="dynein heavy chain 7, axonemal"/>
    <property type="match status" value="1"/>
</dbReference>
<dbReference type="InterPro" id="IPR024743">
    <property type="entry name" value="Dynein_HC_stalk"/>
</dbReference>
<feature type="domain" description="Dynein heavy chain AAA lid" evidence="25">
    <location>
        <begin position="3856"/>
        <end position="3997"/>
    </location>
</feature>
<dbReference type="InterPro" id="IPR041466">
    <property type="entry name" value="Dynein_AAA5_ext"/>
</dbReference>
<dbReference type="FunFam" id="1.10.287.2620:FF:000002">
    <property type="entry name" value="Dynein heavy chain 2, axonemal"/>
    <property type="match status" value="1"/>
</dbReference>
<feature type="domain" description="Dynein heavy chain hydrolytic ATP-binding dynein motor region" evidence="19">
    <location>
        <begin position="1559"/>
        <end position="1897"/>
    </location>
</feature>
<dbReference type="FunFam" id="1.20.920.30:FF:000005">
    <property type="entry name" value="Dynein, axonemal, heavy chain 2"/>
    <property type="match status" value="1"/>
</dbReference>
<evidence type="ECO:0000313" key="29">
    <source>
        <dbReference type="Proteomes" id="UP000789595"/>
    </source>
</evidence>
<dbReference type="Gene3D" id="1.10.8.720">
    <property type="entry name" value="Region D6 of dynein motor"/>
    <property type="match status" value="1"/>
</dbReference>
<dbReference type="Pfam" id="PF12781">
    <property type="entry name" value="AAA_9"/>
    <property type="match status" value="1"/>
</dbReference>
<accession>A0A7S4E4T5</accession>
<dbReference type="EMBL" id="CAKKNE010000002">
    <property type="protein sequence ID" value="CAH0368390.1"/>
    <property type="molecule type" value="Genomic_DNA"/>
</dbReference>
<comment type="subcellular location">
    <subcellularLocation>
        <location evidence="1">Cell projection</location>
        <location evidence="1">Cilium</location>
        <location evidence="1">Flagellum</location>
    </subcellularLocation>
    <subcellularLocation>
        <location evidence="2">Cytoplasm</location>
        <location evidence="2">Cytoskeleton</location>
        <location evidence="2">Cilium axoneme</location>
    </subcellularLocation>
</comment>
<dbReference type="Gene3D" id="1.20.1270.280">
    <property type="match status" value="1"/>
</dbReference>
<dbReference type="GO" id="GO:0005524">
    <property type="term" value="F:ATP binding"/>
    <property type="evidence" value="ECO:0007669"/>
    <property type="project" value="UniProtKB-KW"/>
</dbReference>
<dbReference type="GO" id="GO:0005874">
    <property type="term" value="C:microtubule"/>
    <property type="evidence" value="ECO:0007669"/>
    <property type="project" value="UniProtKB-KW"/>
</dbReference>
<dbReference type="Gene3D" id="1.20.58.1120">
    <property type="match status" value="1"/>
</dbReference>
<dbReference type="GO" id="GO:0051959">
    <property type="term" value="F:dynein light intermediate chain binding"/>
    <property type="evidence" value="ECO:0007669"/>
    <property type="project" value="InterPro"/>
</dbReference>
<dbReference type="Gene3D" id="1.20.140.100">
    <property type="entry name" value="Dynein heavy chain, N-terminal domain 2"/>
    <property type="match status" value="1"/>
</dbReference>
<evidence type="ECO:0000256" key="8">
    <source>
        <dbReference type="ARBA" id="ARBA00022840"/>
    </source>
</evidence>
<feature type="domain" description="Dynein heavy chain region D6 P-loop" evidence="17">
    <location>
        <begin position="3709"/>
        <end position="3823"/>
    </location>
</feature>
<feature type="domain" description="Dynein heavy chain C-terminal" evidence="26">
    <location>
        <begin position="4005"/>
        <end position="4324"/>
    </location>
</feature>
<evidence type="ECO:0000259" key="24">
    <source>
        <dbReference type="Pfam" id="PF17857"/>
    </source>
</evidence>
<evidence type="ECO:0000256" key="13">
    <source>
        <dbReference type="ARBA" id="ARBA00023175"/>
    </source>
</evidence>
<feature type="coiled-coil region" evidence="16">
    <location>
        <begin position="1290"/>
        <end position="1317"/>
    </location>
</feature>
<keyword evidence="8" id="KW-0067">ATP-binding</keyword>
<evidence type="ECO:0000256" key="11">
    <source>
        <dbReference type="ARBA" id="ARBA00023054"/>
    </source>
</evidence>
<evidence type="ECO:0000259" key="20">
    <source>
        <dbReference type="Pfam" id="PF12777"/>
    </source>
</evidence>
<dbReference type="Proteomes" id="UP000789595">
    <property type="component" value="Unassembled WGS sequence"/>
</dbReference>
<dbReference type="Pfam" id="PF12780">
    <property type="entry name" value="AAA_8"/>
    <property type="match status" value="1"/>
</dbReference>
<dbReference type="GO" id="GO:0045505">
    <property type="term" value="F:dynein intermediate chain binding"/>
    <property type="evidence" value="ECO:0007669"/>
    <property type="project" value="InterPro"/>
</dbReference>
<dbReference type="PANTHER" id="PTHR22878:SF70">
    <property type="entry name" value="DYNEIN HEAVY CHAIN 2, AXONEMAL"/>
    <property type="match status" value="1"/>
</dbReference>
<evidence type="ECO:0000256" key="12">
    <source>
        <dbReference type="ARBA" id="ARBA00023069"/>
    </source>
</evidence>
<keyword evidence="14" id="KW-0206">Cytoskeleton</keyword>
<keyword evidence="10" id="KW-0243">Dynein</keyword>
<keyword evidence="4" id="KW-0963">Cytoplasm</keyword>
<dbReference type="InterPro" id="IPR013602">
    <property type="entry name" value="Dynein_heavy_linker"/>
</dbReference>
<dbReference type="InterPro" id="IPR035699">
    <property type="entry name" value="AAA_6"/>
</dbReference>
<evidence type="ECO:0000256" key="5">
    <source>
        <dbReference type="ARBA" id="ARBA00022701"/>
    </source>
</evidence>
<evidence type="ECO:0000259" key="23">
    <source>
        <dbReference type="Pfam" id="PF17852"/>
    </source>
</evidence>
<feature type="domain" description="Dynein heavy chain AAA 5 extension" evidence="23">
    <location>
        <begin position="2063"/>
        <end position="2211"/>
    </location>
</feature>
<dbReference type="Gene3D" id="3.20.180.20">
    <property type="entry name" value="Dynein heavy chain, N-terminal domain 2"/>
    <property type="match status" value="1"/>
</dbReference>
<dbReference type="Pfam" id="PF18198">
    <property type="entry name" value="AAA_lid_11"/>
    <property type="match status" value="1"/>
</dbReference>
<evidence type="ECO:0000256" key="10">
    <source>
        <dbReference type="ARBA" id="ARBA00023017"/>
    </source>
</evidence>
<dbReference type="PANTHER" id="PTHR22878">
    <property type="entry name" value="DYNEIN HEAVY CHAIN 6, AXONEMAL-LIKE-RELATED"/>
    <property type="match status" value="1"/>
</dbReference>
<organism evidence="27">
    <name type="scientific">Pelagomonas calceolata</name>
    <dbReference type="NCBI Taxonomy" id="35677"/>
    <lineage>
        <taxon>Eukaryota</taxon>
        <taxon>Sar</taxon>
        <taxon>Stramenopiles</taxon>
        <taxon>Ochrophyta</taxon>
        <taxon>Pelagophyceae</taxon>
        <taxon>Pelagomonadales</taxon>
        <taxon>Pelagomonadaceae</taxon>
        <taxon>Pelagomonas</taxon>
    </lineage>
</organism>
<evidence type="ECO:0000256" key="1">
    <source>
        <dbReference type="ARBA" id="ARBA00004230"/>
    </source>
</evidence>
<dbReference type="InterPro" id="IPR024317">
    <property type="entry name" value="Dynein_heavy_chain_D4_dom"/>
</dbReference>
<feature type="domain" description="Dynein heavy chain AAA module D4" evidence="21">
    <location>
        <begin position="2579"/>
        <end position="2841"/>
    </location>
</feature>
<feature type="domain" description="Dynein heavy chain ATP-binding dynein motor region" evidence="22">
    <location>
        <begin position="3229"/>
        <end position="3449"/>
    </location>
</feature>
<dbReference type="FunFam" id="1.10.8.1220:FF:000001">
    <property type="entry name" value="Dynein axonemal heavy chain 5"/>
    <property type="match status" value="1"/>
</dbReference>
<dbReference type="InterPro" id="IPR004273">
    <property type="entry name" value="Dynein_heavy_D6_P-loop"/>
</dbReference>
<reference evidence="27" key="1">
    <citation type="submission" date="2021-01" db="EMBL/GenBank/DDBJ databases">
        <authorList>
            <person name="Corre E."/>
            <person name="Pelletier E."/>
            <person name="Niang G."/>
            <person name="Scheremetjew M."/>
            <person name="Finn R."/>
            <person name="Kale V."/>
            <person name="Holt S."/>
            <person name="Cochrane G."/>
            <person name="Meng A."/>
            <person name="Brown T."/>
            <person name="Cohen L."/>
        </authorList>
    </citation>
    <scope>NUCLEOTIDE SEQUENCE</scope>
    <source>
        <strain evidence="27">CCMP1756</strain>
    </source>
</reference>
<evidence type="ECO:0000256" key="4">
    <source>
        <dbReference type="ARBA" id="ARBA00022490"/>
    </source>
</evidence>
<evidence type="ECO:0000256" key="15">
    <source>
        <dbReference type="ARBA" id="ARBA00023273"/>
    </source>
</evidence>
<evidence type="ECO:0000256" key="7">
    <source>
        <dbReference type="ARBA" id="ARBA00022741"/>
    </source>
</evidence>
<feature type="domain" description="Dynein heavy chain coiled coil stalk" evidence="20">
    <location>
        <begin position="2855"/>
        <end position="3198"/>
    </location>
</feature>
<dbReference type="FunFam" id="1.10.8.720:FF:000001">
    <property type="entry name" value="dynein heavy chain 7, axonemal"/>
    <property type="match status" value="1"/>
</dbReference>
<dbReference type="GO" id="GO:0005858">
    <property type="term" value="C:axonemal dynein complex"/>
    <property type="evidence" value="ECO:0007669"/>
    <property type="project" value="UniProtKB-ARBA"/>
</dbReference>
<dbReference type="Gene3D" id="1.10.8.1220">
    <property type="match status" value="1"/>
</dbReference>
<dbReference type="OrthoDB" id="5593012at2759"/>
<dbReference type="Gene3D" id="1.10.472.130">
    <property type="match status" value="1"/>
</dbReference>
<dbReference type="InterPro" id="IPR042222">
    <property type="entry name" value="Dynein_2_N"/>
</dbReference>
<dbReference type="InterPro" id="IPR026983">
    <property type="entry name" value="DHC"/>
</dbReference>
<dbReference type="GO" id="GO:0031514">
    <property type="term" value="C:motile cilium"/>
    <property type="evidence" value="ECO:0007669"/>
    <property type="project" value="UniProtKB-SubCell"/>
</dbReference>
<evidence type="ECO:0000256" key="9">
    <source>
        <dbReference type="ARBA" id="ARBA00022846"/>
    </source>
</evidence>
<dbReference type="FunFam" id="3.40.50.300:FF:001145">
    <property type="entry name" value="Putative dynein heavy chain"/>
    <property type="match status" value="1"/>
</dbReference>
<keyword evidence="29" id="KW-1185">Reference proteome</keyword>
<dbReference type="Pfam" id="PF03028">
    <property type="entry name" value="Dynein_heavy"/>
    <property type="match status" value="1"/>
</dbReference>
<evidence type="ECO:0000259" key="22">
    <source>
        <dbReference type="Pfam" id="PF12781"/>
    </source>
</evidence>
<dbReference type="Gene3D" id="1.20.920.20">
    <property type="match status" value="1"/>
</dbReference>
<keyword evidence="9" id="KW-0282">Flagellum</keyword>
<dbReference type="Pfam" id="PF12775">
    <property type="entry name" value="AAA_7"/>
    <property type="match status" value="1"/>
</dbReference>
<dbReference type="FunFam" id="1.20.58.1120:FF:000001">
    <property type="entry name" value="dynein heavy chain 2, axonemal"/>
    <property type="match status" value="1"/>
</dbReference>
<evidence type="ECO:0000313" key="27">
    <source>
        <dbReference type="EMBL" id="CAE0690225.1"/>
    </source>
</evidence>
<evidence type="ECO:0000256" key="2">
    <source>
        <dbReference type="ARBA" id="ARBA00004430"/>
    </source>
</evidence>
<dbReference type="Gene3D" id="1.10.287.2620">
    <property type="match status" value="1"/>
</dbReference>
<reference evidence="28" key="2">
    <citation type="submission" date="2021-11" db="EMBL/GenBank/DDBJ databases">
        <authorList>
            <consortium name="Genoscope - CEA"/>
            <person name="William W."/>
        </authorList>
    </citation>
    <scope>NUCLEOTIDE SEQUENCE</scope>
</reference>
<dbReference type="EMBL" id="HBIW01006767">
    <property type="protein sequence ID" value="CAE0690225.1"/>
    <property type="molecule type" value="Transcribed_RNA"/>
</dbReference>
<dbReference type="Pfam" id="PF08393">
    <property type="entry name" value="DHC_N2"/>
    <property type="match status" value="1"/>
</dbReference>
<evidence type="ECO:0000259" key="25">
    <source>
        <dbReference type="Pfam" id="PF18198"/>
    </source>
</evidence>
<dbReference type="SUPFAM" id="SSF52540">
    <property type="entry name" value="P-loop containing nucleoside triphosphate hydrolases"/>
    <property type="match status" value="4"/>
</dbReference>
<dbReference type="InterPro" id="IPR027417">
    <property type="entry name" value="P-loop_NTPase"/>
</dbReference>
<dbReference type="InterPro" id="IPR041589">
    <property type="entry name" value="DNAH3_AAA_lid_1"/>
</dbReference>
<dbReference type="Gene3D" id="1.10.8.710">
    <property type="match status" value="1"/>
</dbReference>
<dbReference type="InterPro" id="IPR042219">
    <property type="entry name" value="AAA_lid_11_sf"/>
</dbReference>
<gene>
    <name evidence="27" type="ORF">PCAL00307_LOCUS5660</name>
    <name evidence="28" type="ORF">PECAL_2P14530</name>
</gene>
<dbReference type="InterPro" id="IPR035706">
    <property type="entry name" value="AAA_9"/>
</dbReference>
<keyword evidence="13" id="KW-0505">Motor protein</keyword>